<dbReference type="InterPro" id="IPR003593">
    <property type="entry name" value="AAA+_ATPase"/>
</dbReference>
<dbReference type="Proteomes" id="UP001165082">
    <property type="component" value="Unassembled WGS sequence"/>
</dbReference>
<accession>A0A9W6ZEQ7</accession>
<dbReference type="Pfam" id="PF19055">
    <property type="entry name" value="ABC2_membrane_7"/>
    <property type="match status" value="2"/>
</dbReference>
<dbReference type="InterPro" id="IPR027417">
    <property type="entry name" value="P-loop_NTPase"/>
</dbReference>
<reference evidence="11" key="1">
    <citation type="submission" date="2022-07" db="EMBL/GenBank/DDBJ databases">
        <title>Genome analysis of Parmales, a sister group of diatoms, reveals the evolutionary specialization of diatoms from phago-mixotrophs to photoautotrophs.</title>
        <authorList>
            <person name="Ban H."/>
            <person name="Sato S."/>
            <person name="Yoshikawa S."/>
            <person name="Kazumasa Y."/>
            <person name="Nakamura Y."/>
            <person name="Ichinomiya M."/>
            <person name="Saitoh K."/>
            <person name="Sato N."/>
            <person name="Blanc-Mathieu R."/>
            <person name="Endo H."/>
            <person name="Kuwata A."/>
            <person name="Ogata H."/>
        </authorList>
    </citation>
    <scope>NUCLEOTIDE SEQUENCE</scope>
</reference>
<dbReference type="PROSITE" id="PS50893">
    <property type="entry name" value="ABC_TRANSPORTER_2"/>
    <property type="match status" value="1"/>
</dbReference>
<evidence type="ECO:0000256" key="3">
    <source>
        <dbReference type="ARBA" id="ARBA00022692"/>
    </source>
</evidence>
<evidence type="ECO:0000256" key="2">
    <source>
        <dbReference type="ARBA" id="ARBA00022448"/>
    </source>
</evidence>
<evidence type="ECO:0000256" key="8">
    <source>
        <dbReference type="SAM" id="MobiDB-lite"/>
    </source>
</evidence>
<evidence type="ECO:0000256" key="7">
    <source>
        <dbReference type="ARBA" id="ARBA00023136"/>
    </source>
</evidence>
<proteinExistence type="predicted"/>
<feature type="transmembrane region" description="Helical" evidence="9">
    <location>
        <begin position="1079"/>
        <end position="1097"/>
    </location>
</feature>
<keyword evidence="3 9" id="KW-0812">Transmembrane</keyword>
<evidence type="ECO:0000256" key="4">
    <source>
        <dbReference type="ARBA" id="ARBA00022741"/>
    </source>
</evidence>
<evidence type="ECO:0000256" key="6">
    <source>
        <dbReference type="ARBA" id="ARBA00022989"/>
    </source>
</evidence>
<evidence type="ECO:0000313" key="11">
    <source>
        <dbReference type="EMBL" id="GMH53009.1"/>
    </source>
</evidence>
<feature type="transmembrane region" description="Helical" evidence="9">
    <location>
        <begin position="1208"/>
        <end position="1227"/>
    </location>
</feature>
<comment type="subcellular location">
    <subcellularLocation>
        <location evidence="1">Membrane</location>
        <topology evidence="1">Multi-pass membrane protein</topology>
    </subcellularLocation>
</comment>
<dbReference type="EMBL" id="BRXZ01000755">
    <property type="protein sequence ID" value="GMH53009.1"/>
    <property type="molecule type" value="Genomic_DNA"/>
</dbReference>
<evidence type="ECO:0000256" key="9">
    <source>
        <dbReference type="SAM" id="Phobius"/>
    </source>
</evidence>
<dbReference type="GO" id="GO:0016020">
    <property type="term" value="C:membrane"/>
    <property type="evidence" value="ECO:0007669"/>
    <property type="project" value="UniProtKB-SubCell"/>
</dbReference>
<keyword evidence="5" id="KW-0067">ATP-binding</keyword>
<dbReference type="InterPro" id="IPR050352">
    <property type="entry name" value="ABCG_transporters"/>
</dbReference>
<feature type="transmembrane region" description="Helical" evidence="9">
    <location>
        <begin position="1103"/>
        <end position="1123"/>
    </location>
</feature>
<dbReference type="InterPro" id="IPR017871">
    <property type="entry name" value="ABC_transporter-like_CS"/>
</dbReference>
<dbReference type="OrthoDB" id="66620at2759"/>
<feature type="transmembrane region" description="Helical" evidence="9">
    <location>
        <begin position="1304"/>
        <end position="1326"/>
    </location>
</feature>
<gene>
    <name evidence="11" type="ORF">TrRE_jg6326</name>
</gene>
<dbReference type="InterPro" id="IPR043926">
    <property type="entry name" value="ABCG_dom"/>
</dbReference>
<keyword evidence="4" id="KW-0547">Nucleotide-binding</keyword>
<dbReference type="GO" id="GO:0005524">
    <property type="term" value="F:ATP binding"/>
    <property type="evidence" value="ECO:0007669"/>
    <property type="project" value="UniProtKB-KW"/>
</dbReference>
<dbReference type="PROSITE" id="PS00211">
    <property type="entry name" value="ABC_TRANSPORTER_1"/>
    <property type="match status" value="1"/>
</dbReference>
<evidence type="ECO:0000256" key="1">
    <source>
        <dbReference type="ARBA" id="ARBA00004141"/>
    </source>
</evidence>
<feature type="domain" description="ABC transporter" evidence="10">
    <location>
        <begin position="744"/>
        <end position="985"/>
    </location>
</feature>
<sequence length="1415" mass="157408">MCVHRGLLYVAGQFNRFGDEEVRSFVVLDANDGQILWAKSKVGANSKLELVNANPHDNYLSAITSMVCDENDDMIYIGGMFAKVTNEWTEEELAVFEKKEKGDEEYVRPDNPELLVNNIARFNTTSRKFHTLEVRVENPDPNMEDTVHVGVTNGANYALVRTIECVGKGDFKCENMYIGGTFTDVFGEPVAGLAKANWHFNVTHPQERTLEDVKHVSDISAGVVTTITELTPDLLFYGGIFGPEDGQGDGVKAPIVLLHSDTGYHCPLNVKMQHLLQCQGKKPPFLCCDNFYGAVFDSMRLGPNEFLVGGDFSNPIELENFNPVIPIPDGFPDDQPDPVNPFNFSGRKLEDQTDPEIGLGYQHLVVLPIPTYTENGALLMQNITTRWTGGPDGPVIDVSCREWDESIDRCVDVLVSGEFSNWVDFDLDVDLDVTTKIELYCPERMVSLKWNRDADPPYYEPHNVIDASKLDSDSFEFLDNFHQDFEGKVSTALAYNDTIVAGGSFKWSNNIYVWKDAESSSANASLESLPPASGIPEEGDMFFNCMKQETNSGVGRLQYDGASFCCRSGSYCPQEGVDIACPLKWGYYCRTNRVSICDEGFYCKTPGEMTICPKGHICLYGAIKPTQCAWFEICGKEGLARPEKNSGFIFAALTLGMLGFFIIVASRYDIWSKRRGRKFIESHFSERFNAFMSSGDGRDKTHKATEMIKTSGSFRDSVLGRSESGNSGSDRASMAPQPEMRVDLTFRDLSVTLANGLKILNGVSGEMKAGTMTAIMGPSGCGKSTLMNALTNRIRDGGKVGGKIYINGELKHLTTIAHVVGFVPQEDIMHRDLTIRENLRFYLRLKGDPSLTREQRRSFLNEIIDILGLGHVQHSLIGDELRRGVSGGQRKRVNIAIELISSPLLLFLDEPTSGLDATTSQALVESLQKLTMLGLTVAMVIHQPRIELLNMIENLILLQRGGHPVYIGPTQTAMDYFSGYLGLSLPSLTSPADFYLDVITLDQKIDGEGNRLLKLKNGEDLVNCWARYAETNLKQLLAKEPEPLPLRQIPRPNRPSRLSQTHVYYIRSIRQMLNNKRTFLVDAGLLIFAGALAGFVAKNVMVGNQMVMTVNGLIGIMNALRVFGPEKAIFRREMQSGISSLAYFLGKSTSQLPLTFATPFFFLATYYRLAFPDLTFWSIYFTIVACLFSATGIGYFLSLLVEPQNAMISGVVFGLVAIMTCGLNPTLRDLESTFFGAFMCKVTYGPNIMSALFTGSAIKVFKAGFRDAIGTTFNRGYHDIDGRNLYTEQDIYDAKQEAKKVVEAALWGLIKQCGIYMILSYAIILVRAKKEIGGIFMQIAQGRTVRVIRGCCEWFWFGRRKTRIDEEEDLEDDETVHSGDIEGPSVGQKQQIAKKLKKKTDDVVRSEKAAPQNVV</sequence>
<dbReference type="CDD" id="cd03213">
    <property type="entry name" value="ABCG_EPDR"/>
    <property type="match status" value="1"/>
</dbReference>
<dbReference type="Pfam" id="PF00005">
    <property type="entry name" value="ABC_tran"/>
    <property type="match status" value="1"/>
</dbReference>
<evidence type="ECO:0000313" key="12">
    <source>
        <dbReference type="Proteomes" id="UP001165082"/>
    </source>
</evidence>
<dbReference type="SMART" id="SM00382">
    <property type="entry name" value="AAA"/>
    <property type="match status" value="1"/>
</dbReference>
<dbReference type="PANTHER" id="PTHR48041:SF91">
    <property type="entry name" value="ABC TRANSPORTER G FAMILY MEMBER 28"/>
    <property type="match status" value="1"/>
</dbReference>
<feature type="region of interest" description="Disordered" evidence="8">
    <location>
        <begin position="716"/>
        <end position="737"/>
    </location>
</feature>
<keyword evidence="6 9" id="KW-1133">Transmembrane helix</keyword>
<organism evidence="11 12">
    <name type="scientific">Triparma retinervis</name>
    <dbReference type="NCBI Taxonomy" id="2557542"/>
    <lineage>
        <taxon>Eukaryota</taxon>
        <taxon>Sar</taxon>
        <taxon>Stramenopiles</taxon>
        <taxon>Ochrophyta</taxon>
        <taxon>Bolidophyceae</taxon>
        <taxon>Parmales</taxon>
        <taxon>Triparmaceae</taxon>
        <taxon>Triparma</taxon>
    </lineage>
</organism>
<keyword evidence="2" id="KW-0813">Transport</keyword>
<feature type="transmembrane region" description="Helical" evidence="9">
    <location>
        <begin position="1179"/>
        <end position="1201"/>
    </location>
</feature>
<feature type="region of interest" description="Disordered" evidence="8">
    <location>
        <begin position="1369"/>
        <end position="1390"/>
    </location>
</feature>
<evidence type="ECO:0000256" key="5">
    <source>
        <dbReference type="ARBA" id="ARBA00022840"/>
    </source>
</evidence>
<name>A0A9W6ZEQ7_9STRA</name>
<evidence type="ECO:0000259" key="10">
    <source>
        <dbReference type="PROSITE" id="PS50893"/>
    </source>
</evidence>
<dbReference type="InterPro" id="IPR003439">
    <property type="entry name" value="ABC_transporter-like_ATP-bd"/>
</dbReference>
<dbReference type="PANTHER" id="PTHR48041">
    <property type="entry name" value="ABC TRANSPORTER G FAMILY MEMBER 28"/>
    <property type="match status" value="1"/>
</dbReference>
<dbReference type="SUPFAM" id="SSF52540">
    <property type="entry name" value="P-loop containing nucleoside triphosphate hydrolases"/>
    <property type="match status" value="1"/>
</dbReference>
<dbReference type="GO" id="GO:0140359">
    <property type="term" value="F:ABC-type transporter activity"/>
    <property type="evidence" value="ECO:0007669"/>
    <property type="project" value="InterPro"/>
</dbReference>
<keyword evidence="12" id="KW-1185">Reference proteome</keyword>
<keyword evidence="7 9" id="KW-0472">Membrane</keyword>
<feature type="transmembrane region" description="Helical" evidence="9">
    <location>
        <begin position="1144"/>
        <end position="1167"/>
    </location>
</feature>
<dbReference type="FunFam" id="3.40.50.300:FF:000367">
    <property type="entry name" value="ABC transporter G family member 24"/>
    <property type="match status" value="1"/>
</dbReference>
<feature type="transmembrane region" description="Helical" evidence="9">
    <location>
        <begin position="648"/>
        <end position="668"/>
    </location>
</feature>
<comment type="caution">
    <text evidence="11">The sequence shown here is derived from an EMBL/GenBank/DDBJ whole genome shotgun (WGS) entry which is preliminary data.</text>
</comment>
<protein>
    <recommendedName>
        <fullName evidence="10">ABC transporter domain-containing protein</fullName>
    </recommendedName>
</protein>
<dbReference type="Gene3D" id="3.40.50.300">
    <property type="entry name" value="P-loop containing nucleotide triphosphate hydrolases"/>
    <property type="match status" value="1"/>
</dbReference>
<dbReference type="GO" id="GO:0016887">
    <property type="term" value="F:ATP hydrolysis activity"/>
    <property type="evidence" value="ECO:0007669"/>
    <property type="project" value="InterPro"/>
</dbReference>